<dbReference type="PANTHER" id="PTHR10099:SF1">
    <property type="entry name" value="PHOSPHORIBOSYLFORMYLGLYCINAMIDINE SYNTHASE"/>
    <property type="match status" value="1"/>
</dbReference>
<evidence type="ECO:0000256" key="5">
    <source>
        <dbReference type="ARBA" id="ARBA00022840"/>
    </source>
</evidence>
<dbReference type="SUPFAM" id="SSF56042">
    <property type="entry name" value="PurM C-terminal domain-like"/>
    <property type="match status" value="2"/>
</dbReference>
<dbReference type="InterPro" id="IPR041609">
    <property type="entry name" value="PurL_linker"/>
</dbReference>
<name>A0A6A4VNZ5_AMPAM</name>
<evidence type="ECO:0000256" key="6">
    <source>
        <dbReference type="ARBA" id="ARBA00022842"/>
    </source>
</evidence>
<dbReference type="FunFam" id="3.90.650.10:FF:000008">
    <property type="entry name" value="Phosphoribosylformylglycinamidine synthase"/>
    <property type="match status" value="1"/>
</dbReference>
<dbReference type="CDD" id="cd02204">
    <property type="entry name" value="PurL_repeat2"/>
    <property type="match status" value="1"/>
</dbReference>
<dbReference type="SMART" id="SM01211">
    <property type="entry name" value="GATase_5"/>
    <property type="match status" value="1"/>
</dbReference>
<dbReference type="AlphaFoldDB" id="A0A6A4VNZ5"/>
<evidence type="ECO:0000259" key="9">
    <source>
        <dbReference type="Pfam" id="PF18076"/>
    </source>
</evidence>
<keyword evidence="3" id="KW-0547">Nucleotide-binding</keyword>
<dbReference type="SUPFAM" id="SSF55326">
    <property type="entry name" value="PurM N-terminal domain-like"/>
    <property type="match status" value="2"/>
</dbReference>
<dbReference type="InterPro" id="IPR040707">
    <property type="entry name" value="FGAR-AT_N"/>
</dbReference>
<dbReference type="Gene3D" id="3.90.650.10">
    <property type="entry name" value="PurM-like C-terminal domain"/>
    <property type="match status" value="2"/>
</dbReference>
<evidence type="ECO:0000256" key="2">
    <source>
        <dbReference type="ARBA" id="ARBA00022723"/>
    </source>
</evidence>
<dbReference type="InterPro" id="IPR036676">
    <property type="entry name" value="PurM-like_C_sf"/>
</dbReference>
<evidence type="ECO:0000259" key="7">
    <source>
        <dbReference type="Pfam" id="PF02769"/>
    </source>
</evidence>
<dbReference type="Gene3D" id="3.40.50.880">
    <property type="match status" value="1"/>
</dbReference>
<dbReference type="SUPFAM" id="SSF109736">
    <property type="entry name" value="FGAM synthase PurL, linker domain"/>
    <property type="match status" value="1"/>
</dbReference>
<comment type="caution">
    <text evidence="11">The sequence shown here is derived from an EMBL/GenBank/DDBJ whole genome shotgun (WGS) entry which is preliminary data.</text>
</comment>
<dbReference type="Pfam" id="PF18076">
    <property type="entry name" value="FGAR-AT_N"/>
    <property type="match status" value="1"/>
</dbReference>
<feature type="domain" description="PurM-like C-terminal" evidence="7">
    <location>
        <begin position="416"/>
        <end position="568"/>
    </location>
</feature>
<dbReference type="GO" id="GO:0004642">
    <property type="term" value="F:phosphoribosylformylglycinamidine synthase activity"/>
    <property type="evidence" value="ECO:0007669"/>
    <property type="project" value="TreeGrafter"/>
</dbReference>
<dbReference type="Pfam" id="PF18072">
    <property type="entry name" value="FGAR-AT_linker"/>
    <property type="match status" value="1"/>
</dbReference>
<dbReference type="InterPro" id="IPR029062">
    <property type="entry name" value="Class_I_gatase-like"/>
</dbReference>
<evidence type="ECO:0000259" key="8">
    <source>
        <dbReference type="Pfam" id="PF18072"/>
    </source>
</evidence>
<organism evidence="11 12">
    <name type="scientific">Amphibalanus amphitrite</name>
    <name type="common">Striped barnacle</name>
    <name type="synonym">Balanus amphitrite</name>
    <dbReference type="NCBI Taxonomy" id="1232801"/>
    <lineage>
        <taxon>Eukaryota</taxon>
        <taxon>Metazoa</taxon>
        <taxon>Ecdysozoa</taxon>
        <taxon>Arthropoda</taxon>
        <taxon>Crustacea</taxon>
        <taxon>Multicrustacea</taxon>
        <taxon>Cirripedia</taxon>
        <taxon>Thoracica</taxon>
        <taxon>Thoracicalcarea</taxon>
        <taxon>Balanomorpha</taxon>
        <taxon>Balanoidea</taxon>
        <taxon>Balanidae</taxon>
        <taxon>Amphibalaninae</taxon>
        <taxon>Amphibalanus</taxon>
    </lineage>
</organism>
<gene>
    <name evidence="11" type="primary">Pfas</name>
    <name evidence="11" type="ORF">FJT64_006218</name>
</gene>
<evidence type="ECO:0000259" key="10">
    <source>
        <dbReference type="Pfam" id="PF22689"/>
    </source>
</evidence>
<keyword evidence="2" id="KW-0479">Metal-binding</keyword>
<evidence type="ECO:0000256" key="4">
    <source>
        <dbReference type="ARBA" id="ARBA00022755"/>
    </source>
</evidence>
<accession>A0A6A4VNZ5</accession>
<dbReference type="Gene3D" id="1.10.8.750">
    <property type="entry name" value="Phosphoribosylformylglycinamidine synthase, linker domain"/>
    <property type="match status" value="1"/>
</dbReference>
<dbReference type="PROSITE" id="PS51273">
    <property type="entry name" value="GATASE_TYPE_1"/>
    <property type="match status" value="1"/>
</dbReference>
<keyword evidence="6" id="KW-0460">Magnesium</keyword>
<dbReference type="OrthoDB" id="6666987at2759"/>
<evidence type="ECO:0000256" key="3">
    <source>
        <dbReference type="ARBA" id="ARBA00022741"/>
    </source>
</evidence>
<evidence type="ECO:0000313" key="12">
    <source>
        <dbReference type="Proteomes" id="UP000440578"/>
    </source>
</evidence>
<dbReference type="GO" id="GO:0005737">
    <property type="term" value="C:cytoplasm"/>
    <property type="evidence" value="ECO:0007669"/>
    <property type="project" value="TreeGrafter"/>
</dbReference>
<dbReference type="GO" id="GO:0046872">
    <property type="term" value="F:metal ion binding"/>
    <property type="evidence" value="ECO:0007669"/>
    <property type="project" value="UniProtKB-KW"/>
</dbReference>
<dbReference type="SUPFAM" id="SSF82697">
    <property type="entry name" value="PurS-like"/>
    <property type="match status" value="1"/>
</dbReference>
<protein>
    <submittedName>
        <fullName evidence="11">Phosphoribosylformylglycinamidine synthase</fullName>
    </submittedName>
</protein>
<keyword evidence="1" id="KW-0436">Ligase</keyword>
<dbReference type="Proteomes" id="UP000440578">
    <property type="component" value="Unassembled WGS sequence"/>
</dbReference>
<keyword evidence="4" id="KW-0658">Purine biosynthesis</keyword>
<dbReference type="InterPro" id="IPR010918">
    <property type="entry name" value="PurM-like_C_dom"/>
</dbReference>
<dbReference type="GO" id="GO:0005524">
    <property type="term" value="F:ATP binding"/>
    <property type="evidence" value="ECO:0007669"/>
    <property type="project" value="UniProtKB-KW"/>
</dbReference>
<proteinExistence type="predicted"/>
<sequence>MELREVPLWSMPAPPPPLLRLYSPVPPAGPVLAVAPPDCSLRSERCVYVESRRVLSARQHGRLCWLLRQTATGAAQPTEVTDLHPPPGRHSFVFEIGPRLNFCTPLSTNAVAICHSLGLSDVTRMEVARRYQLISDKPLSDVIKHKASKLTNLLRMIISTCHDRLTECCYPVPLSSFGQPRPAEPWGVVDVLEHGRGALRDVNKKLGLAFDDWDLDFYSQLFTEKLRRNPTTVECFDLAQSNSEHSRHWFFKGSLVIDGTIMDKSLLDMVIETQKRSADNNVIKFSDNSSGSTTGTGGRIRDVQAVGRGGHVIAGTAGYCVGQLLLPDYQLVWEDPKLVYPAQFASPRRILIEASDGASDYGNKFGEPVVSGFTRSFGLSTPAGRREWVKPIMFSGGIGSMEADMVEKMPPEKDMLVVKLGGPVYRIGVGGGAASSVQVQGDNADELDFGAVQRGDAEMEQKLNRVIRACIEAGEANPITSIHDQGAGGNGNVLKEIVEPAGAVIFTEEFQLGDPSISALELWGAEYQESNAILCRPESRPLLSAICRREKCPVSFVGKVTGDGRVTLREGPFDAPAPAESGSGKGDPVDLDLELILGKMPQKEALSRVLRLPSVASKRFLTNKVDRSVTGLVAQQQCVGPFHTPLADVAVVTLSHYDTVGAATSIGEQPIKALLNPEAGARLSVAEAITNLVFAPVTSLKVCSFPVTSSLVVSAYVGCPDVRRVVTPDLKAGRGRLLYVGLGSAGGRLGGSALAQCYGQLGDAVPDLDRPELLVAAFEVTQDLINEGVIMAGHDVSDGGLIVCLLEMAIAGGRGLDLAWSSTDVITSGDVTDPLAVLLAEEPGWVLQLEEGDVARAAELFSAAGVPCCCLGRVIEERTVTVRLDGELVLETELERVVRDWEETSYRLELLQVTPSCAEAEWEEVGRRQLPSYCVPEQLQLPSGPPAPAPPGGPLVAVIREEGTNGDREMAAALDMAGFEVWDVTMTDLMSGGVTLDRFRGLVFPGGFSYADVLGSAVGWAASIQFEPRLSEQFEAFRRRTDTFSLGVCNGCQLMALLGWVGGVTQGAPVAGGNESKWKAHLTENESARFESRFSSVRVPPDCRSPLLLGLRSARLGVWSAHGQGRFDLSGGPAHLEKLRGDGLVAMEYVDDAGEVTERYPHNPNGSPGGVAGLCSPDGRHLAVMPHPERSCSALAVAGRATALCRGLTIRSVVPHVHQRVPVVYGDDRPLRQQVSTPKQGRAGYGSGGTSGDVIFGQSGWLVL</sequence>
<dbReference type="Pfam" id="PF13507">
    <property type="entry name" value="GATase_5"/>
    <property type="match status" value="1"/>
</dbReference>
<dbReference type="SUPFAM" id="SSF52317">
    <property type="entry name" value="Class I glutamine amidotransferase-like"/>
    <property type="match status" value="1"/>
</dbReference>
<dbReference type="InterPro" id="IPR036604">
    <property type="entry name" value="PurS-like_sf"/>
</dbReference>
<keyword evidence="5" id="KW-0067">ATP-binding</keyword>
<feature type="domain" description="PurM-like C-terminal" evidence="7">
    <location>
        <begin position="740"/>
        <end position="884"/>
    </location>
</feature>
<evidence type="ECO:0000313" key="11">
    <source>
        <dbReference type="EMBL" id="KAF0296286.1"/>
    </source>
</evidence>
<dbReference type="InterPro" id="IPR055181">
    <property type="entry name" value="FGAR-AT_PurM_N-like"/>
</dbReference>
<dbReference type="Gene3D" id="3.30.1330.10">
    <property type="entry name" value="PurM-like, N-terminal domain"/>
    <property type="match status" value="2"/>
</dbReference>
<keyword evidence="12" id="KW-1185">Reference proteome</keyword>
<feature type="domain" description="Phosphoribosylformylglycinamidine synthase N-terminal" evidence="9">
    <location>
        <begin position="46"/>
        <end position="170"/>
    </location>
</feature>
<dbReference type="InterPro" id="IPR036921">
    <property type="entry name" value="PurM-like_N_sf"/>
</dbReference>
<dbReference type="FunFam" id="1.10.8.750:FF:000001">
    <property type="entry name" value="Putative phosphoribosylformylglycinamidine synthase"/>
    <property type="match status" value="1"/>
</dbReference>
<evidence type="ECO:0000256" key="1">
    <source>
        <dbReference type="ARBA" id="ARBA00022598"/>
    </source>
</evidence>
<dbReference type="EMBL" id="VIIS01001573">
    <property type="protein sequence ID" value="KAF0296286.1"/>
    <property type="molecule type" value="Genomic_DNA"/>
</dbReference>
<dbReference type="CDD" id="cd01740">
    <property type="entry name" value="GATase1_FGAR_AT"/>
    <property type="match status" value="1"/>
</dbReference>
<dbReference type="PANTHER" id="PTHR10099">
    <property type="entry name" value="PHOSPHORIBOSYLFORMYLGLYCINAMIDINE SYNTHASE"/>
    <property type="match status" value="1"/>
</dbReference>
<feature type="domain" description="FGAR-AT PurM N-terminal-like" evidence="10">
    <location>
        <begin position="617"/>
        <end position="702"/>
    </location>
</feature>
<feature type="domain" description="Phosphoribosylformylglycinamidine synthase linker" evidence="8">
    <location>
        <begin position="199"/>
        <end position="248"/>
    </location>
</feature>
<dbReference type="Pfam" id="PF02769">
    <property type="entry name" value="AIRS_C"/>
    <property type="match status" value="2"/>
</dbReference>
<dbReference type="Pfam" id="PF22689">
    <property type="entry name" value="FGAR-AT_PurM_N-like"/>
    <property type="match status" value="1"/>
</dbReference>
<dbReference type="GO" id="GO:0006164">
    <property type="term" value="P:purine nucleotide biosynthetic process"/>
    <property type="evidence" value="ECO:0007669"/>
    <property type="project" value="UniProtKB-KW"/>
</dbReference>
<reference evidence="11 12" key="1">
    <citation type="submission" date="2019-07" db="EMBL/GenBank/DDBJ databases">
        <title>Draft genome assembly of a fouling barnacle, Amphibalanus amphitrite (Darwin, 1854): The first reference genome for Thecostraca.</title>
        <authorList>
            <person name="Kim W."/>
        </authorList>
    </citation>
    <scope>NUCLEOTIDE SEQUENCE [LARGE SCALE GENOMIC DNA]</scope>
    <source>
        <strain evidence="11">SNU_AA5</strain>
        <tissue evidence="11">Soma without cirri and trophi</tissue>
    </source>
</reference>